<dbReference type="STRING" id="1330330.IX53_09160"/>
<dbReference type="Proteomes" id="UP000035159">
    <property type="component" value="Chromosome"/>
</dbReference>
<keyword evidence="2" id="KW-0645">Protease</keyword>
<dbReference type="KEGG" id="kpf:IX53_09160"/>
<dbReference type="GO" id="GO:0006508">
    <property type="term" value="P:proteolysis"/>
    <property type="evidence" value="ECO:0007669"/>
    <property type="project" value="UniProtKB-KW"/>
</dbReference>
<dbReference type="InterPro" id="IPR036059">
    <property type="entry name" value="TldD/PmbA_sf"/>
</dbReference>
<evidence type="ECO:0000313" key="8">
    <source>
        <dbReference type="Proteomes" id="UP000035159"/>
    </source>
</evidence>
<dbReference type="SUPFAM" id="SSF111283">
    <property type="entry name" value="Putative modulator of DNA gyrase, PmbA/TldD"/>
    <property type="match status" value="1"/>
</dbReference>
<dbReference type="PANTHER" id="PTHR30624">
    <property type="entry name" value="UNCHARACTERIZED PROTEIN TLDD AND PMBA"/>
    <property type="match status" value="1"/>
</dbReference>
<dbReference type="InterPro" id="IPR035068">
    <property type="entry name" value="TldD/PmbA_N"/>
</dbReference>
<evidence type="ECO:0000256" key="4">
    <source>
        <dbReference type="ARBA" id="ARBA00023049"/>
    </source>
</evidence>
<dbReference type="Pfam" id="PF01523">
    <property type="entry name" value="PmbA_TldD_1st"/>
    <property type="match status" value="1"/>
</dbReference>
<dbReference type="InterPro" id="IPR051463">
    <property type="entry name" value="Peptidase_U62_metallo"/>
</dbReference>
<evidence type="ECO:0000256" key="3">
    <source>
        <dbReference type="ARBA" id="ARBA00022801"/>
    </source>
</evidence>
<keyword evidence="3" id="KW-0378">Hydrolase</keyword>
<name>A0A0G2ZD06_9BACT</name>
<keyword evidence="4" id="KW-0482">Metalloprotease</keyword>
<gene>
    <name evidence="7" type="ORF">IX53_09160</name>
</gene>
<accession>A0A0G2ZD06</accession>
<dbReference type="GO" id="GO:0005829">
    <property type="term" value="C:cytosol"/>
    <property type="evidence" value="ECO:0007669"/>
    <property type="project" value="TreeGrafter"/>
</dbReference>
<dbReference type="PANTHER" id="PTHR30624:SF0">
    <property type="entry name" value="METALLOPROTEASE SLR0863"/>
    <property type="match status" value="1"/>
</dbReference>
<dbReference type="InterPro" id="IPR045569">
    <property type="entry name" value="Metalloprtase-TldD/E_C"/>
</dbReference>
<evidence type="ECO:0000259" key="5">
    <source>
        <dbReference type="Pfam" id="PF01523"/>
    </source>
</evidence>
<dbReference type="Pfam" id="PF19289">
    <property type="entry name" value="PmbA_TldD_3rd"/>
    <property type="match status" value="1"/>
</dbReference>
<dbReference type="PATRIC" id="fig|1330330.3.peg.1861"/>
<dbReference type="AlphaFoldDB" id="A0A0G2ZD06"/>
<evidence type="ECO:0000259" key="6">
    <source>
        <dbReference type="Pfam" id="PF19289"/>
    </source>
</evidence>
<dbReference type="RefSeq" id="WP_047755096.1">
    <property type="nucleotide sequence ID" value="NZ_CAJUHA010000018.1"/>
</dbReference>
<dbReference type="OrthoDB" id="9803213at2"/>
<proteinExistence type="inferred from homology"/>
<comment type="similarity">
    <text evidence="1">Belongs to the peptidase U62 family.</text>
</comment>
<feature type="domain" description="Metalloprotease TldD/E N-terminal" evidence="5">
    <location>
        <begin position="11"/>
        <end position="72"/>
    </location>
</feature>
<evidence type="ECO:0000256" key="2">
    <source>
        <dbReference type="ARBA" id="ARBA00022670"/>
    </source>
</evidence>
<dbReference type="GO" id="GO:0008237">
    <property type="term" value="F:metallopeptidase activity"/>
    <property type="evidence" value="ECO:0007669"/>
    <property type="project" value="UniProtKB-KW"/>
</dbReference>
<evidence type="ECO:0000256" key="1">
    <source>
        <dbReference type="ARBA" id="ARBA00005836"/>
    </source>
</evidence>
<reference evidence="7 8" key="1">
    <citation type="submission" date="2015-04" db="EMBL/GenBank/DDBJ databases">
        <title>Complete Genome Sequence of Kosmotoga pacifica SLHLJ1.</title>
        <authorList>
            <person name="Jiang L.J."/>
            <person name="Shao Z.Z."/>
            <person name="Jebbar M."/>
        </authorList>
    </citation>
    <scope>NUCLEOTIDE SEQUENCE [LARGE SCALE GENOMIC DNA]</scope>
    <source>
        <strain evidence="7 8">SLHLJ1</strain>
    </source>
</reference>
<evidence type="ECO:0000313" key="7">
    <source>
        <dbReference type="EMBL" id="AKI97961.1"/>
    </source>
</evidence>
<sequence length="446" mass="50108">MYKFPKGFYTDVRIEDVFQTSIQITMGRLDNVKEKSYKAAFVRVYDGKRWYYASTSDIDNIQREIDALAAMASANESIEDDPVYRKFEVNSGEYLHFTGTDSVNEISLKEKLELLKGYSPIVATSDFVKLWRANYIDFKVTKSFYSSKGAALVFDTQRVGMRISYELSDGEKKFDDRFDRGSNYFRSLKGLEHDIEARLNKAIEFLKDAVEIKPGKYPVVLSPEAAGVFAHESFGHKSESDFMLGDEAMKEEWKIGKKVGSELLSIVDDGNVMGTGYVPFDDEGTRAKETYLIKNGILYGRLHSAKTAAALGEELTGNARALNFEFEPIVRMTTTYIKGGKLTFEEMISEIEEGIFVETLKHGSGMSTFTLAPSMAYMIRHGRIAEPVKISVITGNVFETLNEIDGLTRDVKILEFALGGCGKFEQFPLPVGFGGPYVRVKSLNVR</sequence>
<dbReference type="EMBL" id="CP011232">
    <property type="protein sequence ID" value="AKI97961.1"/>
    <property type="molecule type" value="Genomic_DNA"/>
</dbReference>
<dbReference type="InterPro" id="IPR002510">
    <property type="entry name" value="Metalloprtase-TldD/E_N"/>
</dbReference>
<protein>
    <submittedName>
        <fullName evidence="7">Peptidase</fullName>
    </submittedName>
</protein>
<feature type="domain" description="Metalloprotease TldD/E C-terminal" evidence="6">
    <location>
        <begin position="214"/>
        <end position="445"/>
    </location>
</feature>
<keyword evidence="8" id="KW-1185">Reference proteome</keyword>
<organism evidence="7 8">
    <name type="scientific">Kosmotoga pacifica</name>
    <dbReference type="NCBI Taxonomy" id="1330330"/>
    <lineage>
        <taxon>Bacteria</taxon>
        <taxon>Thermotogati</taxon>
        <taxon>Thermotogota</taxon>
        <taxon>Thermotogae</taxon>
        <taxon>Kosmotogales</taxon>
        <taxon>Kosmotogaceae</taxon>
        <taxon>Kosmotoga</taxon>
    </lineage>
</organism>
<dbReference type="Gene3D" id="3.30.2290.10">
    <property type="entry name" value="PmbA/TldD superfamily"/>
    <property type="match status" value="1"/>
</dbReference>